<dbReference type="PANTHER" id="PTHR15414">
    <property type="entry name" value="OS-9-RELATED"/>
    <property type="match status" value="1"/>
</dbReference>
<dbReference type="Gene3D" id="2.70.130.10">
    <property type="entry name" value="Mannose-6-phosphate receptor binding domain"/>
    <property type="match status" value="2"/>
</dbReference>
<evidence type="ECO:0000313" key="3">
    <source>
        <dbReference type="Proteomes" id="UP000013827"/>
    </source>
</evidence>
<protein>
    <recommendedName>
        <fullName evidence="1">Protein OS9-like domain-containing protein</fullName>
    </recommendedName>
</protein>
<dbReference type="Proteomes" id="UP000013827">
    <property type="component" value="Unassembled WGS sequence"/>
</dbReference>
<reference evidence="2" key="2">
    <citation type="submission" date="2024-10" db="UniProtKB">
        <authorList>
            <consortium name="EnsemblProtists"/>
        </authorList>
    </citation>
    <scope>IDENTIFICATION</scope>
</reference>
<dbReference type="STRING" id="2903.R1FX45"/>
<dbReference type="InterPro" id="IPR045149">
    <property type="entry name" value="OS-9-like"/>
</dbReference>
<dbReference type="EnsemblProtists" id="EOD40311">
    <property type="protein sequence ID" value="EOD40311"/>
    <property type="gene ID" value="EMIHUDRAFT_222736"/>
</dbReference>
<dbReference type="EnsemblProtists" id="EOD35012">
    <property type="protein sequence ID" value="EOD35012"/>
    <property type="gene ID" value="EMIHUDRAFT_228057"/>
</dbReference>
<dbReference type="GeneID" id="17280282"/>
<sequence>MLGAAALATLADVPFGWEYHCFYGASLFRELDSSGTVYNEFPQAAQLVPAGAKAGESSAAAAAVSPSSTATERVRDALGALSGTCFFMRSGYWTYEVCPGNSVRQYHAENALSGAAKVRTEFSLGTHNPAADKYIESSQRFIQKYVSGADGRSSTVQHICAGNRRDEDGVISVPVAPDLELAPLRLLDKLGRRCFQHSKDYWTYEVCPTKQVRQYHLEGRKVTTEFLLGKYDPAADKLGTGATYTQTYVNGSGARSAALREPAKHQYVLDFTTPFACDINCVRARPRPAKRGEAEEQQGGSP</sequence>
<dbReference type="InterPro" id="IPR012913">
    <property type="entry name" value="OS9-like_dom"/>
</dbReference>
<accession>A0A0D3KGX7</accession>
<proteinExistence type="predicted"/>
<dbReference type="PANTHER" id="PTHR15414:SF0">
    <property type="entry name" value="ENDOPLASMIC RETICULUM LECTIN 1"/>
    <property type="match status" value="1"/>
</dbReference>
<dbReference type="KEGG" id="ehx:EMIHUDRAFT_222736"/>
<dbReference type="GO" id="GO:0005788">
    <property type="term" value="C:endoplasmic reticulum lumen"/>
    <property type="evidence" value="ECO:0007669"/>
    <property type="project" value="TreeGrafter"/>
</dbReference>
<feature type="domain" description="Protein OS9-like" evidence="1">
    <location>
        <begin position="193"/>
        <end position="249"/>
    </location>
</feature>
<dbReference type="RefSeq" id="XP_005792740.1">
    <property type="nucleotide sequence ID" value="XM_005792683.1"/>
</dbReference>
<reference evidence="3" key="1">
    <citation type="journal article" date="2013" name="Nature">
        <title>Pan genome of the phytoplankton Emiliania underpins its global distribution.</title>
        <authorList>
            <person name="Read B.A."/>
            <person name="Kegel J."/>
            <person name="Klute M.J."/>
            <person name="Kuo A."/>
            <person name="Lefebvre S.C."/>
            <person name="Maumus F."/>
            <person name="Mayer C."/>
            <person name="Miller J."/>
            <person name="Monier A."/>
            <person name="Salamov A."/>
            <person name="Young J."/>
            <person name="Aguilar M."/>
            <person name="Claverie J.M."/>
            <person name="Frickenhaus S."/>
            <person name="Gonzalez K."/>
            <person name="Herman E.K."/>
            <person name="Lin Y.C."/>
            <person name="Napier J."/>
            <person name="Ogata H."/>
            <person name="Sarno A.F."/>
            <person name="Shmutz J."/>
            <person name="Schroeder D."/>
            <person name="de Vargas C."/>
            <person name="Verret F."/>
            <person name="von Dassow P."/>
            <person name="Valentin K."/>
            <person name="Van de Peer Y."/>
            <person name="Wheeler G."/>
            <person name="Dacks J.B."/>
            <person name="Delwiche C.F."/>
            <person name="Dyhrman S.T."/>
            <person name="Glockner G."/>
            <person name="John U."/>
            <person name="Richards T."/>
            <person name="Worden A.Z."/>
            <person name="Zhang X."/>
            <person name="Grigoriev I.V."/>
            <person name="Allen A.E."/>
            <person name="Bidle K."/>
            <person name="Borodovsky M."/>
            <person name="Bowler C."/>
            <person name="Brownlee C."/>
            <person name="Cock J.M."/>
            <person name="Elias M."/>
            <person name="Gladyshev V.N."/>
            <person name="Groth M."/>
            <person name="Guda C."/>
            <person name="Hadaegh A."/>
            <person name="Iglesias-Rodriguez M.D."/>
            <person name="Jenkins J."/>
            <person name="Jones B.M."/>
            <person name="Lawson T."/>
            <person name="Leese F."/>
            <person name="Lindquist E."/>
            <person name="Lobanov A."/>
            <person name="Lomsadze A."/>
            <person name="Malik S.B."/>
            <person name="Marsh M.E."/>
            <person name="Mackinder L."/>
            <person name="Mock T."/>
            <person name="Mueller-Roeber B."/>
            <person name="Pagarete A."/>
            <person name="Parker M."/>
            <person name="Probert I."/>
            <person name="Quesneville H."/>
            <person name="Raines C."/>
            <person name="Rensing S.A."/>
            <person name="Riano-Pachon D.M."/>
            <person name="Richier S."/>
            <person name="Rokitta S."/>
            <person name="Shiraiwa Y."/>
            <person name="Soanes D.M."/>
            <person name="van der Giezen M."/>
            <person name="Wahlund T.M."/>
            <person name="Williams B."/>
            <person name="Wilson W."/>
            <person name="Wolfe G."/>
            <person name="Wurch L.L."/>
        </authorList>
    </citation>
    <scope>NUCLEOTIDE SEQUENCE</scope>
</reference>
<dbReference type="GeneID" id="17285582"/>
<name>A0A0D3KGX7_EMIH1</name>
<dbReference type="HOGENOM" id="CLU_922645_0_0_1"/>
<evidence type="ECO:0000259" key="1">
    <source>
        <dbReference type="Pfam" id="PF07915"/>
    </source>
</evidence>
<dbReference type="InterPro" id="IPR009011">
    <property type="entry name" value="Man6P_isomerase_rcpt-bd_dom_sf"/>
</dbReference>
<organism evidence="2 3">
    <name type="scientific">Emiliania huxleyi (strain CCMP1516)</name>
    <dbReference type="NCBI Taxonomy" id="280463"/>
    <lineage>
        <taxon>Eukaryota</taxon>
        <taxon>Haptista</taxon>
        <taxon>Haptophyta</taxon>
        <taxon>Prymnesiophyceae</taxon>
        <taxon>Isochrysidales</taxon>
        <taxon>Noelaerhabdaceae</taxon>
        <taxon>Emiliania</taxon>
    </lineage>
</organism>
<keyword evidence="3" id="KW-1185">Reference proteome</keyword>
<feature type="domain" description="Protein OS9-like" evidence="1">
    <location>
        <begin position="83"/>
        <end position="144"/>
    </location>
</feature>
<dbReference type="GO" id="GO:0030968">
    <property type="term" value="P:endoplasmic reticulum unfolded protein response"/>
    <property type="evidence" value="ECO:0007669"/>
    <property type="project" value="InterPro"/>
</dbReference>
<dbReference type="RefSeq" id="XP_005787441.1">
    <property type="nucleotide sequence ID" value="XM_005787384.1"/>
</dbReference>
<dbReference type="PaxDb" id="2903-EOD35012"/>
<dbReference type="KEGG" id="ehx:EMIHUDRAFT_228057"/>
<dbReference type="AlphaFoldDB" id="A0A0D3KGX7"/>
<dbReference type="GO" id="GO:0030970">
    <property type="term" value="P:retrograde protein transport, ER to cytosol"/>
    <property type="evidence" value="ECO:0007669"/>
    <property type="project" value="TreeGrafter"/>
</dbReference>
<dbReference type="Pfam" id="PF07915">
    <property type="entry name" value="PRKCSH"/>
    <property type="match status" value="2"/>
</dbReference>
<evidence type="ECO:0000313" key="2">
    <source>
        <dbReference type="EnsemblProtists" id="EOD35012"/>
    </source>
</evidence>